<feature type="non-terminal residue" evidence="1">
    <location>
        <position position="1"/>
    </location>
</feature>
<name>A0AAW0I9K5_MYOGA</name>
<dbReference type="Proteomes" id="UP001488838">
    <property type="component" value="Unassembled WGS sequence"/>
</dbReference>
<sequence length="52" mass="5831">TLWASALQTADHVKVRVNSVAAVGCVEDDCVYIESRRPNTPYFICSIQDFKL</sequence>
<comment type="caution">
    <text evidence="1">The sequence shown here is derived from an EMBL/GenBank/DDBJ whole genome shotgun (WGS) entry which is preliminary data.</text>
</comment>
<feature type="non-terminal residue" evidence="1">
    <location>
        <position position="52"/>
    </location>
</feature>
<gene>
    <name evidence="1" type="ORF">U0070_016021</name>
</gene>
<evidence type="ECO:0000313" key="2">
    <source>
        <dbReference type="Proteomes" id="UP001488838"/>
    </source>
</evidence>
<protein>
    <submittedName>
        <fullName evidence="1">Uncharacterized protein</fullName>
    </submittedName>
</protein>
<organism evidence="1 2">
    <name type="scientific">Myodes glareolus</name>
    <name type="common">Bank vole</name>
    <name type="synonym">Clethrionomys glareolus</name>
    <dbReference type="NCBI Taxonomy" id="447135"/>
    <lineage>
        <taxon>Eukaryota</taxon>
        <taxon>Metazoa</taxon>
        <taxon>Chordata</taxon>
        <taxon>Craniata</taxon>
        <taxon>Vertebrata</taxon>
        <taxon>Euteleostomi</taxon>
        <taxon>Mammalia</taxon>
        <taxon>Eutheria</taxon>
        <taxon>Euarchontoglires</taxon>
        <taxon>Glires</taxon>
        <taxon>Rodentia</taxon>
        <taxon>Myomorpha</taxon>
        <taxon>Muroidea</taxon>
        <taxon>Cricetidae</taxon>
        <taxon>Arvicolinae</taxon>
        <taxon>Myodes</taxon>
    </lineage>
</organism>
<reference evidence="1 2" key="1">
    <citation type="journal article" date="2023" name="bioRxiv">
        <title>Conserved and derived expression patterns and positive selection on dental genes reveal complex evolutionary context of ever-growing rodent molars.</title>
        <authorList>
            <person name="Calamari Z.T."/>
            <person name="Song A."/>
            <person name="Cohen E."/>
            <person name="Akter M."/>
            <person name="Roy R.D."/>
            <person name="Hallikas O."/>
            <person name="Christensen M.M."/>
            <person name="Li P."/>
            <person name="Marangoni P."/>
            <person name="Jernvall J."/>
            <person name="Klein O.D."/>
        </authorList>
    </citation>
    <scope>NUCLEOTIDE SEQUENCE [LARGE SCALE GENOMIC DNA]</scope>
    <source>
        <strain evidence="1">V071</strain>
    </source>
</reference>
<proteinExistence type="predicted"/>
<dbReference type="AlphaFoldDB" id="A0AAW0I9K5"/>
<accession>A0AAW0I9K5</accession>
<evidence type="ECO:0000313" key="1">
    <source>
        <dbReference type="EMBL" id="KAK7811081.1"/>
    </source>
</evidence>
<dbReference type="EMBL" id="JBBHLL010000181">
    <property type="protein sequence ID" value="KAK7811081.1"/>
    <property type="molecule type" value="Genomic_DNA"/>
</dbReference>
<keyword evidence="2" id="KW-1185">Reference proteome</keyword>